<dbReference type="InterPro" id="IPR001763">
    <property type="entry name" value="Rhodanese-like_dom"/>
</dbReference>
<dbReference type="Pfam" id="PF00581">
    <property type="entry name" value="Rhodanese"/>
    <property type="match status" value="2"/>
</dbReference>
<evidence type="ECO:0000313" key="5">
    <source>
        <dbReference type="EMBL" id="SFS56786.1"/>
    </source>
</evidence>
<feature type="domain" description="Rhodanese" evidence="4">
    <location>
        <begin position="16"/>
        <end position="132"/>
    </location>
</feature>
<keyword evidence="5" id="KW-0670">Pyruvate</keyword>
<dbReference type="PANTHER" id="PTHR11364:SF27">
    <property type="entry name" value="SULFURTRANSFERASE"/>
    <property type="match status" value="1"/>
</dbReference>
<dbReference type="Proteomes" id="UP000183209">
    <property type="component" value="Unassembled WGS sequence"/>
</dbReference>
<dbReference type="EMBL" id="FPAG01000002">
    <property type="protein sequence ID" value="SFS56786.1"/>
    <property type="molecule type" value="Genomic_DNA"/>
</dbReference>
<dbReference type="FunFam" id="3.40.250.10:FF:000001">
    <property type="entry name" value="Sulfurtransferase"/>
    <property type="match status" value="1"/>
</dbReference>
<evidence type="ECO:0000259" key="4">
    <source>
        <dbReference type="PROSITE" id="PS50206"/>
    </source>
</evidence>
<evidence type="ECO:0000313" key="6">
    <source>
        <dbReference type="Proteomes" id="UP000183209"/>
    </source>
</evidence>
<protein>
    <recommendedName>
        <fullName evidence="3">Sulfurtransferase</fullName>
    </recommendedName>
</protein>
<dbReference type="PANTHER" id="PTHR11364">
    <property type="entry name" value="THIOSULFATE SULFERTANSFERASE"/>
    <property type="match status" value="1"/>
</dbReference>
<accession>A0A1I6QWH1</accession>
<reference evidence="5 6" key="1">
    <citation type="submission" date="2016-10" db="EMBL/GenBank/DDBJ databases">
        <authorList>
            <person name="de Groot N.N."/>
        </authorList>
    </citation>
    <scope>NUCLEOTIDE SEQUENCE [LARGE SCALE GENOMIC DNA]</scope>
    <source>
        <strain evidence="5 6">CGMCC 1.6114</strain>
    </source>
</reference>
<feature type="domain" description="Rhodanese" evidence="4">
    <location>
        <begin position="164"/>
        <end position="277"/>
    </location>
</feature>
<dbReference type="CDD" id="cd01449">
    <property type="entry name" value="TST_Repeat_2"/>
    <property type="match status" value="1"/>
</dbReference>
<proteinExistence type="predicted"/>
<keyword evidence="1 3" id="KW-0808">Transferase</keyword>
<evidence type="ECO:0000256" key="2">
    <source>
        <dbReference type="ARBA" id="ARBA00022737"/>
    </source>
</evidence>
<dbReference type="SMART" id="SM00450">
    <property type="entry name" value="RHOD"/>
    <property type="match status" value="2"/>
</dbReference>
<dbReference type="InterPro" id="IPR036873">
    <property type="entry name" value="Rhodanese-like_dom_sf"/>
</dbReference>
<dbReference type="PROSITE" id="PS50206">
    <property type="entry name" value="RHODANESE_3"/>
    <property type="match status" value="2"/>
</dbReference>
<dbReference type="PROSITE" id="PS00683">
    <property type="entry name" value="RHODANESE_2"/>
    <property type="match status" value="1"/>
</dbReference>
<dbReference type="GO" id="GO:0004792">
    <property type="term" value="F:thiosulfate-cyanide sulfurtransferase activity"/>
    <property type="evidence" value="ECO:0007669"/>
    <property type="project" value="InterPro"/>
</dbReference>
<sequence>MQTTIVSANWLYDHMQDPDLVILDASQSDNVSGLTPQFEGKYIPNARFFDLKKVFSDQESHLPNTIPSVQAFEEGVRNLGVSNHSKIVIYDNLGVYFSPRVRFLFKVMGHHNVAVLDGGLSAWIAAGYETTLQLDSEAFEEGEFKASFLKELVVNAKDVFHNLNSQQDLVIDVRSSKRFEGSIPEPRQGIRSGHIPKSLNLPFKEVLHEGRYKLPEDIQKAFKQAGIVSDQPYVFTCGSGLTACIVMLASEIANKNRVKVYDGSWTEWGQSEYPIEKD</sequence>
<dbReference type="Gene3D" id="3.40.250.10">
    <property type="entry name" value="Rhodanese-like domain"/>
    <property type="match status" value="2"/>
</dbReference>
<dbReference type="InterPro" id="IPR001307">
    <property type="entry name" value="Thiosulphate_STrfase_CS"/>
</dbReference>
<dbReference type="AlphaFoldDB" id="A0A1I6QWH1"/>
<evidence type="ECO:0000256" key="3">
    <source>
        <dbReference type="RuleBase" id="RU000507"/>
    </source>
</evidence>
<dbReference type="InterPro" id="IPR045078">
    <property type="entry name" value="TST/MPST-like"/>
</dbReference>
<organism evidence="5 6">
    <name type="scientific">Zhouia amylolytica</name>
    <dbReference type="NCBI Taxonomy" id="376730"/>
    <lineage>
        <taxon>Bacteria</taxon>
        <taxon>Pseudomonadati</taxon>
        <taxon>Bacteroidota</taxon>
        <taxon>Flavobacteriia</taxon>
        <taxon>Flavobacteriales</taxon>
        <taxon>Flavobacteriaceae</taxon>
        <taxon>Zhouia</taxon>
    </lineage>
</organism>
<dbReference type="SUPFAM" id="SSF52821">
    <property type="entry name" value="Rhodanese/Cell cycle control phosphatase"/>
    <property type="match status" value="2"/>
</dbReference>
<dbReference type="OrthoDB" id="9770030at2"/>
<name>A0A1I6QWH1_9FLAO</name>
<evidence type="ECO:0000256" key="1">
    <source>
        <dbReference type="ARBA" id="ARBA00022679"/>
    </source>
</evidence>
<keyword evidence="2" id="KW-0677">Repeat</keyword>
<dbReference type="CDD" id="cd01448">
    <property type="entry name" value="TST_Repeat_1"/>
    <property type="match status" value="1"/>
</dbReference>
<dbReference type="RefSeq" id="WP_074977262.1">
    <property type="nucleotide sequence ID" value="NZ_FPAG01000002.1"/>
</dbReference>
<gene>
    <name evidence="5" type="ORF">SAMN04487906_0934</name>
</gene>